<keyword evidence="1" id="KW-0472">Membrane</keyword>
<keyword evidence="1" id="KW-1133">Transmembrane helix</keyword>
<dbReference type="Gene3D" id="2.60.120.1440">
    <property type="match status" value="1"/>
</dbReference>
<evidence type="ECO:0000313" key="4">
    <source>
        <dbReference type="EMBL" id="GAA0386837.1"/>
    </source>
</evidence>
<dbReference type="Pfam" id="PF04773">
    <property type="entry name" value="FecR"/>
    <property type="match status" value="1"/>
</dbReference>
<organism evidence="4 5">
    <name type="scientific">Brevundimonas terrae</name>
    <dbReference type="NCBI Taxonomy" id="363631"/>
    <lineage>
        <taxon>Bacteria</taxon>
        <taxon>Pseudomonadati</taxon>
        <taxon>Pseudomonadota</taxon>
        <taxon>Alphaproteobacteria</taxon>
        <taxon>Caulobacterales</taxon>
        <taxon>Caulobacteraceae</taxon>
        <taxon>Brevundimonas</taxon>
    </lineage>
</organism>
<feature type="transmembrane region" description="Helical" evidence="1">
    <location>
        <begin position="75"/>
        <end position="95"/>
    </location>
</feature>
<dbReference type="Proteomes" id="UP001500791">
    <property type="component" value="Unassembled WGS sequence"/>
</dbReference>
<evidence type="ECO:0000313" key="5">
    <source>
        <dbReference type="Proteomes" id="UP001500791"/>
    </source>
</evidence>
<keyword evidence="1" id="KW-0812">Transmembrane</keyword>
<dbReference type="InterPro" id="IPR006860">
    <property type="entry name" value="FecR"/>
</dbReference>
<dbReference type="PANTHER" id="PTHR30273">
    <property type="entry name" value="PERIPLASMIC SIGNAL SENSOR AND SIGMA FACTOR ACTIVATOR FECR-RELATED"/>
    <property type="match status" value="1"/>
</dbReference>
<dbReference type="InterPro" id="IPR012373">
    <property type="entry name" value="Ferrdict_sens_TM"/>
</dbReference>
<dbReference type="Pfam" id="PF16220">
    <property type="entry name" value="DUF4880"/>
    <property type="match status" value="1"/>
</dbReference>
<evidence type="ECO:0000259" key="2">
    <source>
        <dbReference type="Pfam" id="PF04773"/>
    </source>
</evidence>
<comment type="caution">
    <text evidence="4">The sequence shown here is derived from an EMBL/GenBank/DDBJ whole genome shotgun (WGS) entry which is preliminary data.</text>
</comment>
<protein>
    <submittedName>
        <fullName evidence="4">FecR family protein</fullName>
    </submittedName>
</protein>
<dbReference type="InterPro" id="IPR032623">
    <property type="entry name" value="FecR_N"/>
</dbReference>
<keyword evidence="5" id="KW-1185">Reference proteome</keyword>
<dbReference type="PANTHER" id="PTHR30273:SF2">
    <property type="entry name" value="PROTEIN FECR"/>
    <property type="match status" value="1"/>
</dbReference>
<dbReference type="RefSeq" id="WP_167179331.1">
    <property type="nucleotide sequence ID" value="NZ_BAAAEJ010000004.1"/>
</dbReference>
<evidence type="ECO:0000259" key="3">
    <source>
        <dbReference type="Pfam" id="PF16220"/>
    </source>
</evidence>
<feature type="domain" description="FecR protein" evidence="2">
    <location>
        <begin position="103"/>
        <end position="193"/>
    </location>
</feature>
<reference evidence="5" key="1">
    <citation type="journal article" date="2019" name="Int. J. Syst. Evol. Microbiol.">
        <title>The Global Catalogue of Microorganisms (GCM) 10K type strain sequencing project: providing services to taxonomists for standard genome sequencing and annotation.</title>
        <authorList>
            <consortium name="The Broad Institute Genomics Platform"/>
            <consortium name="The Broad Institute Genome Sequencing Center for Infectious Disease"/>
            <person name="Wu L."/>
            <person name="Ma J."/>
        </authorList>
    </citation>
    <scope>NUCLEOTIDE SEQUENCE [LARGE SCALE GENOMIC DNA]</scope>
    <source>
        <strain evidence="5">JCM 13476</strain>
    </source>
</reference>
<dbReference type="EMBL" id="BAAAEJ010000004">
    <property type="protein sequence ID" value="GAA0386837.1"/>
    <property type="molecule type" value="Genomic_DNA"/>
</dbReference>
<dbReference type="PIRSF" id="PIRSF018266">
    <property type="entry name" value="FecR"/>
    <property type="match status" value="1"/>
</dbReference>
<accession>A0ABP3I1D1</accession>
<sequence>MVLDDNIQQEAAQWFAVQRRGPMALEERQAFDAWRADPVHQAALNHVHEVWGELASVGDVVPPVRHQIPKRHHRAIVAAALVIGLTGVVAASAVWKFHGPLAVTGIGEQRSQELPDGSIVALNVVTRVRYDISSRERRVLLNEGEATFVVHKDPERPFLVQAAGYEVRAVGTAFNVRKRDHSLDVAVKEGVVEVRRLNGDGKPVLLRAGQLLQVRDTAYPTRVPIKISQISVGAVDEWRQRVLTYEDAPVDQIMRDVNRFYERPVTVDPTLGQRRVTLRLVIDDRTDTVKRLASLLNADIHPDSYEDRLKPFV</sequence>
<evidence type="ECO:0000256" key="1">
    <source>
        <dbReference type="SAM" id="Phobius"/>
    </source>
</evidence>
<feature type="domain" description="FecR N-terminal" evidence="3">
    <location>
        <begin position="9"/>
        <end position="48"/>
    </location>
</feature>
<proteinExistence type="predicted"/>
<gene>
    <name evidence="4" type="ORF">GCM10009093_12080</name>
</gene>
<name>A0ABP3I1D1_9CAUL</name>